<dbReference type="PRINTS" id="PR00369">
    <property type="entry name" value="FLAVODOXIN"/>
</dbReference>
<feature type="transmembrane region" description="Helical" evidence="5">
    <location>
        <begin position="6"/>
        <end position="27"/>
    </location>
</feature>
<name>A0A250DUM4_9BURK</name>
<dbReference type="InterPro" id="IPR017927">
    <property type="entry name" value="FAD-bd_FR_type"/>
</dbReference>
<dbReference type="GO" id="GO:0005829">
    <property type="term" value="C:cytosol"/>
    <property type="evidence" value="ECO:0007669"/>
    <property type="project" value="TreeGrafter"/>
</dbReference>
<dbReference type="InterPro" id="IPR001094">
    <property type="entry name" value="Flavdoxin-like"/>
</dbReference>
<dbReference type="PROSITE" id="PS50902">
    <property type="entry name" value="FLAVODOXIN_LIKE"/>
    <property type="match status" value="1"/>
</dbReference>
<dbReference type="GO" id="GO:0050660">
    <property type="term" value="F:flavin adenine dinucleotide binding"/>
    <property type="evidence" value="ECO:0007669"/>
    <property type="project" value="TreeGrafter"/>
</dbReference>
<dbReference type="SUPFAM" id="SSF63380">
    <property type="entry name" value="Riboflavin synthase domain-like"/>
    <property type="match status" value="1"/>
</dbReference>
<dbReference type="CDD" id="cd06200">
    <property type="entry name" value="SiR_like1"/>
    <property type="match status" value="1"/>
</dbReference>
<keyword evidence="5" id="KW-0812">Transmembrane</keyword>
<dbReference type="PRINTS" id="PR00371">
    <property type="entry name" value="FPNCR"/>
</dbReference>
<dbReference type="InterPro" id="IPR008254">
    <property type="entry name" value="Flavodoxin/NO_synth"/>
</dbReference>
<dbReference type="PANTHER" id="PTHR19384">
    <property type="entry name" value="NITRIC OXIDE SYNTHASE-RELATED"/>
    <property type="match status" value="1"/>
</dbReference>
<dbReference type="InterPro" id="IPR017938">
    <property type="entry name" value="Riboflavin_synthase-like_b-brl"/>
</dbReference>
<dbReference type="GO" id="GO:0003958">
    <property type="term" value="F:NADPH-hemoprotein reductase activity"/>
    <property type="evidence" value="ECO:0007669"/>
    <property type="project" value="UniProtKB-EC"/>
</dbReference>
<dbReference type="AlphaFoldDB" id="A0A250DUM4"/>
<keyword evidence="5" id="KW-0472">Membrane</keyword>
<accession>A0A250DUM4</accession>
<dbReference type="PANTHER" id="PTHR19384:SF17">
    <property type="entry name" value="NADPH--CYTOCHROME P450 REDUCTASE"/>
    <property type="match status" value="1"/>
</dbReference>
<organism evidence="8 9">
    <name type="scientific">Variovorax boronicumulans</name>
    <dbReference type="NCBI Taxonomy" id="436515"/>
    <lineage>
        <taxon>Bacteria</taxon>
        <taxon>Pseudomonadati</taxon>
        <taxon>Pseudomonadota</taxon>
        <taxon>Betaproteobacteria</taxon>
        <taxon>Burkholderiales</taxon>
        <taxon>Comamonadaceae</taxon>
        <taxon>Variovorax</taxon>
    </lineage>
</organism>
<dbReference type="Proteomes" id="UP000217154">
    <property type="component" value="Chromosome"/>
</dbReference>
<dbReference type="Pfam" id="PF00258">
    <property type="entry name" value="Flavodoxin_1"/>
    <property type="match status" value="1"/>
</dbReference>
<dbReference type="PROSITE" id="PS51384">
    <property type="entry name" value="FAD_FR"/>
    <property type="match status" value="1"/>
</dbReference>
<dbReference type="GO" id="GO:0010181">
    <property type="term" value="F:FMN binding"/>
    <property type="evidence" value="ECO:0007669"/>
    <property type="project" value="InterPro"/>
</dbReference>
<keyword evidence="2" id="KW-0288">FMN</keyword>
<evidence type="ECO:0000256" key="5">
    <source>
        <dbReference type="SAM" id="Phobius"/>
    </source>
</evidence>
<dbReference type="RefSeq" id="WP_095747541.1">
    <property type="nucleotide sequence ID" value="NZ_CP023284.1"/>
</dbReference>
<evidence type="ECO:0000259" key="6">
    <source>
        <dbReference type="PROSITE" id="PS50902"/>
    </source>
</evidence>
<dbReference type="KEGG" id="vbo:CKY39_12545"/>
<dbReference type="EMBL" id="CP023284">
    <property type="protein sequence ID" value="ATA57719.1"/>
    <property type="molecule type" value="Genomic_DNA"/>
</dbReference>
<evidence type="ECO:0000256" key="3">
    <source>
        <dbReference type="ARBA" id="ARBA00022982"/>
    </source>
</evidence>
<keyword evidence="5" id="KW-1133">Transmembrane helix</keyword>
<dbReference type="InterPro" id="IPR001433">
    <property type="entry name" value="OxRdtase_FAD/NAD-bd"/>
</dbReference>
<reference evidence="8 9" key="1">
    <citation type="submission" date="2017-09" db="EMBL/GenBank/DDBJ databases">
        <title>The diverse metabolic capabilities of V. boronicumulans make it an excellent choice for continued studies on novel biodegradation.</title>
        <authorList>
            <person name="Sun S."/>
        </authorList>
    </citation>
    <scope>NUCLEOTIDE SEQUENCE [LARGE SCALE GENOMIC DNA]</scope>
    <source>
        <strain evidence="8 9">J1</strain>
    </source>
</reference>
<evidence type="ECO:0000313" key="8">
    <source>
        <dbReference type="EMBL" id="ATA57719.1"/>
    </source>
</evidence>
<protein>
    <recommendedName>
        <fullName evidence="4">NADPH--hemoprotein reductase</fullName>
        <ecNumber evidence="4">1.6.2.4</ecNumber>
    </recommendedName>
</protein>
<keyword evidence="3" id="KW-0249">Electron transport</keyword>
<feature type="domain" description="FAD-binding FR-type" evidence="7">
    <location>
        <begin position="202"/>
        <end position="314"/>
    </location>
</feature>
<evidence type="ECO:0000256" key="2">
    <source>
        <dbReference type="ARBA" id="ARBA00022643"/>
    </source>
</evidence>
<dbReference type="SUPFAM" id="SSF52343">
    <property type="entry name" value="Ferredoxin reductase-like, C-terminal NADP-linked domain"/>
    <property type="match status" value="1"/>
</dbReference>
<dbReference type="Gene3D" id="3.40.50.80">
    <property type="entry name" value="Nucleotide-binding domain of ferredoxin-NADP reductase (FNR) module"/>
    <property type="match status" value="1"/>
</dbReference>
<dbReference type="InterPro" id="IPR039261">
    <property type="entry name" value="FNR_nucleotide-bd"/>
</dbReference>
<dbReference type="EC" id="1.6.2.4" evidence="4"/>
<dbReference type="Gene3D" id="2.40.30.10">
    <property type="entry name" value="Translation factors"/>
    <property type="match status" value="1"/>
</dbReference>
<evidence type="ECO:0000313" key="9">
    <source>
        <dbReference type="Proteomes" id="UP000217154"/>
    </source>
</evidence>
<dbReference type="InterPro" id="IPR029039">
    <property type="entry name" value="Flavoprotein-like_sf"/>
</dbReference>
<feature type="domain" description="Flavodoxin-like" evidence="6">
    <location>
        <begin position="54"/>
        <end position="195"/>
    </location>
</feature>
<dbReference type="SUPFAM" id="SSF52218">
    <property type="entry name" value="Flavoproteins"/>
    <property type="match status" value="1"/>
</dbReference>
<evidence type="ECO:0000256" key="1">
    <source>
        <dbReference type="ARBA" id="ARBA00022630"/>
    </source>
</evidence>
<sequence>MTETLWRALGASATVTAYAALCLGIYARQRRLQATAAREAAALSAGDGAQASPTLVLFASQTGQAETIAWQTARRLRAAGTAVRVMALNALDSATLASARRALFVASTYGEGDAPDGASVFAERVMGAPLALPSLRYAVLALGDRQYAHFCGFGRALDAWLHTAGAMRDFDPIEVDNSDPAALADWHARWGDAPEGGDDAPASFAPWKLTRRELLNAGSTGGPVFHLGLTPQADALPHWASGDLVQVAVASDPARPRDYSIASLPADGELQLLVRQEQHPDGSMGAASGLLTSTLSVGDSVALRLRPHRGFRLEGNENRPLILIGNGTGLAGLRAHLRARAAAGRKDNWLVFGERQSAHDFLCREEIEGWQADGTLARLDMVFSRDQAERFYVQHRLLQVADTLQAWLRDGAAVYVCGSLQGMASGVDAALRQIAGDDLWAELSASGRYRRDVY</sequence>
<dbReference type="Pfam" id="PF00175">
    <property type="entry name" value="NAD_binding_1"/>
    <property type="match status" value="1"/>
</dbReference>
<gene>
    <name evidence="8" type="ORF">CKY39_12545</name>
</gene>
<dbReference type="Gene3D" id="3.40.50.360">
    <property type="match status" value="1"/>
</dbReference>
<dbReference type="InterPro" id="IPR001709">
    <property type="entry name" value="Flavoprot_Pyr_Nucl_cyt_Rdtase"/>
</dbReference>
<evidence type="ECO:0000259" key="7">
    <source>
        <dbReference type="PROSITE" id="PS51384"/>
    </source>
</evidence>
<evidence type="ECO:0000256" key="4">
    <source>
        <dbReference type="ARBA" id="ARBA00023797"/>
    </source>
</evidence>
<proteinExistence type="predicted"/>
<keyword evidence="1" id="KW-0285">Flavoprotein</keyword>
<keyword evidence="3" id="KW-0813">Transport</keyword>